<keyword evidence="3" id="KW-0285">Flavoprotein</keyword>
<keyword evidence="9" id="KW-1185">Reference proteome</keyword>
<dbReference type="AlphaFoldDB" id="W3XDF7"/>
<dbReference type="InterPro" id="IPR002938">
    <property type="entry name" value="FAD-bd"/>
</dbReference>
<dbReference type="PANTHER" id="PTHR47178:SF2">
    <property type="entry name" value="FAD-BINDING DOMAIN-CONTAINING PROTEIN"/>
    <property type="match status" value="1"/>
</dbReference>
<dbReference type="PRINTS" id="PR00420">
    <property type="entry name" value="RNGMNOXGNASE"/>
</dbReference>
<evidence type="ECO:0000313" key="9">
    <source>
        <dbReference type="Proteomes" id="UP000030651"/>
    </source>
</evidence>
<evidence type="ECO:0000256" key="3">
    <source>
        <dbReference type="ARBA" id="ARBA00022630"/>
    </source>
</evidence>
<dbReference type="EMBL" id="KI912111">
    <property type="protein sequence ID" value="ETS83211.1"/>
    <property type="molecule type" value="Genomic_DNA"/>
</dbReference>
<protein>
    <recommendedName>
        <fullName evidence="7">FAD-binding domain-containing protein</fullName>
    </recommendedName>
</protein>
<feature type="domain" description="FAD-binding" evidence="7">
    <location>
        <begin position="287"/>
        <end position="349"/>
    </location>
</feature>
<reference evidence="9" key="1">
    <citation type="journal article" date="2015" name="BMC Genomics">
        <title>Genomic and transcriptomic analysis of the endophytic fungus Pestalotiopsis fici reveals its lifestyle and high potential for synthesis of natural products.</title>
        <authorList>
            <person name="Wang X."/>
            <person name="Zhang X."/>
            <person name="Liu L."/>
            <person name="Xiang M."/>
            <person name="Wang W."/>
            <person name="Sun X."/>
            <person name="Che Y."/>
            <person name="Guo L."/>
            <person name="Liu G."/>
            <person name="Guo L."/>
            <person name="Wang C."/>
            <person name="Yin W.B."/>
            <person name="Stadler M."/>
            <person name="Zhang X."/>
            <person name="Liu X."/>
        </authorList>
    </citation>
    <scope>NUCLEOTIDE SEQUENCE [LARGE SCALE GENOMIC DNA]</scope>
    <source>
        <strain evidence="9">W106-1 / CGMCC3.15140</strain>
    </source>
</reference>
<dbReference type="Gene3D" id="3.50.50.60">
    <property type="entry name" value="FAD/NAD(P)-binding domain"/>
    <property type="match status" value="1"/>
</dbReference>
<comment type="pathway">
    <text evidence="2">Secondary metabolite biosynthesis.</text>
</comment>
<evidence type="ECO:0000256" key="4">
    <source>
        <dbReference type="ARBA" id="ARBA00022827"/>
    </source>
</evidence>
<dbReference type="STRING" id="1229662.W3XDF7"/>
<dbReference type="InterPro" id="IPR036188">
    <property type="entry name" value="FAD/NAD-bd_sf"/>
</dbReference>
<accession>W3XDF7</accession>
<dbReference type="GO" id="GO:0004497">
    <property type="term" value="F:monooxygenase activity"/>
    <property type="evidence" value="ECO:0007669"/>
    <property type="project" value="UniProtKB-KW"/>
</dbReference>
<evidence type="ECO:0000313" key="8">
    <source>
        <dbReference type="EMBL" id="ETS83211.1"/>
    </source>
</evidence>
<dbReference type="RefSeq" id="XP_007831859.1">
    <property type="nucleotide sequence ID" value="XM_007833668.1"/>
</dbReference>
<keyword evidence="4" id="KW-0274">FAD</keyword>
<dbReference type="Pfam" id="PF01494">
    <property type="entry name" value="FAD_binding_3"/>
    <property type="match status" value="1"/>
</dbReference>
<proteinExistence type="predicted"/>
<dbReference type="SUPFAM" id="SSF51905">
    <property type="entry name" value="FAD/NAD(P)-binding domain"/>
    <property type="match status" value="1"/>
</dbReference>
<dbReference type="Proteomes" id="UP000030651">
    <property type="component" value="Unassembled WGS sequence"/>
</dbReference>
<organism evidence="8 9">
    <name type="scientific">Pestalotiopsis fici (strain W106-1 / CGMCC3.15140)</name>
    <dbReference type="NCBI Taxonomy" id="1229662"/>
    <lineage>
        <taxon>Eukaryota</taxon>
        <taxon>Fungi</taxon>
        <taxon>Dikarya</taxon>
        <taxon>Ascomycota</taxon>
        <taxon>Pezizomycotina</taxon>
        <taxon>Sordariomycetes</taxon>
        <taxon>Xylariomycetidae</taxon>
        <taxon>Amphisphaeriales</taxon>
        <taxon>Sporocadaceae</taxon>
        <taxon>Pestalotiopsis</taxon>
    </lineage>
</organism>
<dbReference type="HOGENOM" id="CLU_009665_3_2_1"/>
<gene>
    <name evidence="8" type="ORF">PFICI_05087</name>
</gene>
<dbReference type="eggNOG" id="ENOG502T330">
    <property type="taxonomic scope" value="Eukaryota"/>
</dbReference>
<evidence type="ECO:0000256" key="1">
    <source>
        <dbReference type="ARBA" id="ARBA00001974"/>
    </source>
</evidence>
<evidence type="ECO:0000256" key="6">
    <source>
        <dbReference type="ARBA" id="ARBA00023033"/>
    </source>
</evidence>
<dbReference type="InParanoid" id="W3XDF7"/>
<dbReference type="KEGG" id="pfy:PFICI_05087"/>
<keyword evidence="6" id="KW-0503">Monooxygenase</keyword>
<evidence type="ECO:0000256" key="5">
    <source>
        <dbReference type="ARBA" id="ARBA00023002"/>
    </source>
</evidence>
<name>W3XDF7_PESFW</name>
<comment type="cofactor">
    <cofactor evidence="1">
        <name>FAD</name>
        <dbReference type="ChEBI" id="CHEBI:57692"/>
    </cofactor>
</comment>
<sequence>MAGKPNVLIIGAVKTHYWLVFGTWLDQRRPRDWGVTAHWAIKFLDLYPDGMETRLQDAQVIANKDPKQQEHVLFHDGQTGESIKTIPLGPARRYSQRKIRQALVNGLEEVIQYHKALQEIRVLSDGVEVSFADGTSASGSIVVACDGSQSDTRQHLFEEKEDALWKPIPGFVLNNFWMQYTREQALEVKSQLSHFMDIAVHPNGTYYGLIPLDISDMDKPETWKFQIFMAFASDLKPEEDAPEKRFELVKEAGKAFVNPFSLGIEYMPEGTYINPDRYGIWETKQWDHKGGRVILAGDAAHAMTAHRAQGLNHALQDVLNIVSGMKDVQNERMRLEDFVKTYVDEVVERGSNEVRMSRAQGMAVHNWGKSKDMPILKIGTTPLHMERSVVPLPSS</sequence>
<keyword evidence="5" id="KW-0560">Oxidoreductase</keyword>
<dbReference type="PANTHER" id="PTHR47178">
    <property type="entry name" value="MONOOXYGENASE, FAD-BINDING"/>
    <property type="match status" value="1"/>
</dbReference>
<dbReference type="OrthoDB" id="47494at2759"/>
<dbReference type="GeneID" id="19270100"/>
<evidence type="ECO:0000256" key="2">
    <source>
        <dbReference type="ARBA" id="ARBA00005179"/>
    </source>
</evidence>
<evidence type="ECO:0000259" key="7">
    <source>
        <dbReference type="Pfam" id="PF01494"/>
    </source>
</evidence>
<dbReference type="GO" id="GO:0071949">
    <property type="term" value="F:FAD binding"/>
    <property type="evidence" value="ECO:0007669"/>
    <property type="project" value="InterPro"/>
</dbReference>